<feature type="compositionally biased region" description="Polar residues" evidence="7">
    <location>
        <begin position="850"/>
        <end position="859"/>
    </location>
</feature>
<organism evidence="10 11">
    <name type="scientific">Scophthalmus maximus</name>
    <name type="common">Turbot</name>
    <name type="synonym">Psetta maxima</name>
    <dbReference type="NCBI Taxonomy" id="52904"/>
    <lineage>
        <taxon>Eukaryota</taxon>
        <taxon>Metazoa</taxon>
        <taxon>Chordata</taxon>
        <taxon>Craniata</taxon>
        <taxon>Vertebrata</taxon>
        <taxon>Euteleostomi</taxon>
        <taxon>Actinopterygii</taxon>
        <taxon>Neopterygii</taxon>
        <taxon>Teleostei</taxon>
        <taxon>Neoteleostei</taxon>
        <taxon>Acanthomorphata</taxon>
        <taxon>Carangaria</taxon>
        <taxon>Pleuronectiformes</taxon>
        <taxon>Pleuronectoidei</taxon>
        <taxon>Scophthalmidae</taxon>
        <taxon>Scophthalmus</taxon>
    </lineage>
</organism>
<feature type="domain" description="HMG box" evidence="9">
    <location>
        <begin position="230"/>
        <end position="299"/>
    </location>
</feature>
<feature type="compositionally biased region" description="Polar residues" evidence="7">
    <location>
        <begin position="202"/>
        <end position="214"/>
    </location>
</feature>
<evidence type="ECO:0000256" key="8">
    <source>
        <dbReference type="SAM" id="Phobius"/>
    </source>
</evidence>
<feature type="DNA-binding region" description="HMG box" evidence="6">
    <location>
        <begin position="230"/>
        <end position="299"/>
    </location>
</feature>
<keyword evidence="5 8" id="KW-0472">Membrane</keyword>
<reference evidence="10 11" key="1">
    <citation type="submission" date="2019-06" db="EMBL/GenBank/DDBJ databases">
        <title>Draft genomes of female and male turbot (Scophthalmus maximus).</title>
        <authorList>
            <person name="Xu H."/>
            <person name="Xu X.-W."/>
            <person name="Shao C."/>
            <person name="Chen S."/>
        </authorList>
    </citation>
    <scope>NUCLEOTIDE SEQUENCE [LARGE SCALE GENOMIC DNA]</scope>
    <source>
        <strain evidence="10">Ysfricsl-2016a</strain>
        <tissue evidence="10">Blood</tissue>
    </source>
</reference>
<protein>
    <recommendedName>
        <fullName evidence="9">HMG box domain-containing protein</fullName>
    </recommendedName>
</protein>
<keyword evidence="6" id="KW-0238">DNA-binding</keyword>
<dbReference type="InterPro" id="IPR059112">
    <property type="entry name" value="CysZ/EI24"/>
</dbReference>
<feature type="region of interest" description="Disordered" evidence="7">
    <location>
        <begin position="387"/>
        <end position="411"/>
    </location>
</feature>
<dbReference type="GO" id="GO:0005783">
    <property type="term" value="C:endoplasmic reticulum"/>
    <property type="evidence" value="ECO:0007669"/>
    <property type="project" value="TreeGrafter"/>
</dbReference>
<evidence type="ECO:0000256" key="1">
    <source>
        <dbReference type="ARBA" id="ARBA00004141"/>
    </source>
</evidence>
<dbReference type="Gene3D" id="1.10.30.10">
    <property type="entry name" value="High mobility group box domain"/>
    <property type="match status" value="2"/>
</dbReference>
<dbReference type="GO" id="GO:0016236">
    <property type="term" value="P:macroautophagy"/>
    <property type="evidence" value="ECO:0007669"/>
    <property type="project" value="TreeGrafter"/>
</dbReference>
<name>A0A6A4T2Y6_SCOMX</name>
<feature type="region of interest" description="Disordered" evidence="7">
    <location>
        <begin position="838"/>
        <end position="859"/>
    </location>
</feature>
<feature type="region of interest" description="Disordered" evidence="7">
    <location>
        <begin position="556"/>
        <end position="581"/>
    </location>
</feature>
<feature type="transmembrane region" description="Helical" evidence="8">
    <location>
        <begin position="594"/>
        <end position="613"/>
    </location>
</feature>
<comment type="caution">
    <text evidence="10">The sequence shown here is derived from an EMBL/GenBank/DDBJ whole genome shotgun (WGS) entry which is preliminary data.</text>
</comment>
<sequence>MSAKKIPEFGGEQTAGTETQASAERMEPAAKLNQITEEIEGEDILDRLLEMVTTMLGETPNTSTPPLSAVPAEPGFNSYLQALESPVGSPSDVYPVYTTLETVPHSFEQPWMSDPSQAAPSFYQQPLYDENMMHSGGHLCNHTGAQSQEQYLPHQWPEYNVPGPAAISAPPQPDLPVNLPAVGVVKGKMVYELPPGMFLTTFQPTAPPQNTSMSQKKKHERWQEDDRTYVKKPPNAFMLYMKEQRPKFHATMDTTVDSATVNAILGQRWKSLTKEEQAKYYEEANKERLHHAEQFPEWSSSNNYYLPHQRPGLNVPGPAAGSASPQPYLPHQWPGYNVPGPAAISAPPHPDLSMWLPQGGEINLSAVGVVKGKMVYALPPGMSFTAFDPAAPPQNTSMSQKRKRESWQEEDQTYIKKPPNAFMLYMKEQRPKVRAELDTTVNSSTLNTILGQRVSVFALARRERGSGQRIAASAEVPPQEDYTSHGALRAALAQFVFPTALAAAGRRVVVDVTLKQLRERSDEVNRTLTLSLEGIKDSILGIGTISKLDARIQQKREEQRRRRASGALAQRRAQSEERKPDNEPKVASRIFQCCAWNGGVFWLSLFLFYRVFIPLLQTLTAKIIGDPSLHGSVWSWLEFFLTSVFSALWVLPLFVLSKIVNAIWFQDIADLAFEVSGCKAQPFPSVSKIIADMLFNLLLQALFLIQGMIVSLFPIDAIGQMVSLLHMSLLYSLYCFEYRWFNHGIEMHQRLSNIERNWPYYFGFGLPMALLTALPSSYIISGCLFSILFPLFIISANEAKTPTKLYHFQLRLFSLVVLISNKLFHKTVHLQSSLTSSTSSERLSSPHTSPTRQRLVPNQ</sequence>
<comment type="similarity">
    <text evidence="2">Belongs to the EI24 family.</text>
</comment>
<feature type="transmembrane region" description="Helical" evidence="8">
    <location>
        <begin position="761"/>
        <end position="794"/>
    </location>
</feature>
<dbReference type="Pfam" id="PF00505">
    <property type="entry name" value="HMG_box"/>
    <property type="match status" value="1"/>
</dbReference>
<evidence type="ECO:0000256" key="4">
    <source>
        <dbReference type="ARBA" id="ARBA00022989"/>
    </source>
</evidence>
<evidence type="ECO:0000256" key="3">
    <source>
        <dbReference type="ARBA" id="ARBA00022692"/>
    </source>
</evidence>
<evidence type="ECO:0000256" key="6">
    <source>
        <dbReference type="PROSITE-ProRule" id="PRU00267"/>
    </source>
</evidence>
<keyword evidence="3 8" id="KW-0812">Transmembrane</keyword>
<dbReference type="Proteomes" id="UP000438429">
    <property type="component" value="Unassembled WGS sequence"/>
</dbReference>
<proteinExistence type="inferred from homology"/>
<gene>
    <name evidence="10" type="ORF">F2P81_009182</name>
</gene>
<dbReference type="GO" id="GO:0003677">
    <property type="term" value="F:DNA binding"/>
    <property type="evidence" value="ECO:0007669"/>
    <property type="project" value="UniProtKB-UniRule"/>
</dbReference>
<feature type="compositionally biased region" description="Low complexity" evidence="7">
    <location>
        <begin position="838"/>
        <end position="849"/>
    </location>
</feature>
<comment type="subcellular location">
    <subcellularLocation>
        <location evidence="1">Membrane</location>
        <topology evidence="1">Multi-pass membrane protein</topology>
    </subcellularLocation>
</comment>
<dbReference type="GO" id="GO:0016020">
    <property type="term" value="C:membrane"/>
    <property type="evidence" value="ECO:0007669"/>
    <property type="project" value="UniProtKB-SubCell"/>
</dbReference>
<dbReference type="PANTHER" id="PTHR21389">
    <property type="entry name" value="P53 INDUCED PROTEIN"/>
    <property type="match status" value="1"/>
</dbReference>
<feature type="region of interest" description="Disordered" evidence="7">
    <location>
        <begin position="1"/>
        <end position="32"/>
    </location>
</feature>
<evidence type="ECO:0000256" key="5">
    <source>
        <dbReference type="ARBA" id="ARBA00023136"/>
    </source>
</evidence>
<keyword evidence="4 8" id="KW-1133">Transmembrane helix</keyword>
<dbReference type="PROSITE" id="PS50118">
    <property type="entry name" value="HMG_BOX_2"/>
    <property type="match status" value="1"/>
</dbReference>
<evidence type="ECO:0000256" key="7">
    <source>
        <dbReference type="SAM" id="MobiDB-lite"/>
    </source>
</evidence>
<feature type="transmembrane region" description="Helical" evidence="8">
    <location>
        <begin position="694"/>
        <end position="715"/>
    </location>
</feature>
<evidence type="ECO:0000313" key="10">
    <source>
        <dbReference type="EMBL" id="KAF0038698.1"/>
    </source>
</evidence>
<dbReference type="GO" id="GO:0005634">
    <property type="term" value="C:nucleus"/>
    <property type="evidence" value="ECO:0007669"/>
    <property type="project" value="UniProtKB-UniRule"/>
</dbReference>
<evidence type="ECO:0000313" key="11">
    <source>
        <dbReference type="Proteomes" id="UP000438429"/>
    </source>
</evidence>
<feature type="region of interest" description="Disordered" evidence="7">
    <location>
        <begin position="202"/>
        <end position="225"/>
    </location>
</feature>
<dbReference type="InterPro" id="IPR036910">
    <property type="entry name" value="HMG_box_dom_sf"/>
</dbReference>
<keyword evidence="6" id="KW-0539">Nucleus</keyword>
<accession>A0A6A4T2Y6</accession>
<dbReference type="EMBL" id="VEVO01000008">
    <property type="protein sequence ID" value="KAF0038698.1"/>
    <property type="molecule type" value="Genomic_DNA"/>
</dbReference>
<dbReference type="PANTHER" id="PTHR21389:SF0">
    <property type="entry name" value="ETOPOSIDE-INDUCED PROTEIN 2.4 HOMOLOG"/>
    <property type="match status" value="1"/>
</dbReference>
<evidence type="ECO:0000256" key="2">
    <source>
        <dbReference type="ARBA" id="ARBA00010970"/>
    </source>
</evidence>
<dbReference type="SUPFAM" id="SSF47095">
    <property type="entry name" value="HMG-box"/>
    <property type="match status" value="2"/>
</dbReference>
<dbReference type="AlphaFoldDB" id="A0A6A4T2Y6"/>
<evidence type="ECO:0000259" key="9">
    <source>
        <dbReference type="PROSITE" id="PS50118"/>
    </source>
</evidence>
<dbReference type="Pfam" id="PF07264">
    <property type="entry name" value="EI24"/>
    <property type="match status" value="1"/>
</dbReference>
<dbReference type="InterPro" id="IPR009071">
    <property type="entry name" value="HMG_box_dom"/>
</dbReference>
<feature type="transmembrane region" description="Helical" evidence="8">
    <location>
        <begin position="633"/>
        <end position="656"/>
    </location>
</feature>
<dbReference type="SMART" id="SM00398">
    <property type="entry name" value="HMG"/>
    <property type="match status" value="2"/>
</dbReference>